<dbReference type="EMBL" id="PDCK01000042">
    <property type="protein sequence ID" value="PRQ39122.1"/>
    <property type="molecule type" value="Genomic_DNA"/>
</dbReference>
<accession>A0A2P6QY47</accession>
<name>A0A2P6QY47_ROSCH</name>
<sequence length="81" mass="9229">MMPESEVQIEDALEVQIGGPNRSMTLRRLFFLRLLDLDTWRLGCFGVADWRRISSSVAARSRSCWIGVGITNVKSVLEMQK</sequence>
<reference evidence="1 2" key="1">
    <citation type="journal article" date="2018" name="Nat. Genet.">
        <title>The Rosa genome provides new insights in the design of modern roses.</title>
        <authorList>
            <person name="Bendahmane M."/>
        </authorList>
    </citation>
    <scope>NUCLEOTIDE SEQUENCE [LARGE SCALE GENOMIC DNA]</scope>
    <source>
        <strain evidence="2">cv. Old Blush</strain>
    </source>
</reference>
<organism evidence="1 2">
    <name type="scientific">Rosa chinensis</name>
    <name type="common">China rose</name>
    <dbReference type="NCBI Taxonomy" id="74649"/>
    <lineage>
        <taxon>Eukaryota</taxon>
        <taxon>Viridiplantae</taxon>
        <taxon>Streptophyta</taxon>
        <taxon>Embryophyta</taxon>
        <taxon>Tracheophyta</taxon>
        <taxon>Spermatophyta</taxon>
        <taxon>Magnoliopsida</taxon>
        <taxon>eudicotyledons</taxon>
        <taxon>Gunneridae</taxon>
        <taxon>Pentapetalae</taxon>
        <taxon>rosids</taxon>
        <taxon>fabids</taxon>
        <taxon>Rosales</taxon>
        <taxon>Rosaceae</taxon>
        <taxon>Rosoideae</taxon>
        <taxon>Rosoideae incertae sedis</taxon>
        <taxon>Rosa</taxon>
    </lineage>
</organism>
<proteinExistence type="predicted"/>
<keyword evidence="2" id="KW-1185">Reference proteome</keyword>
<dbReference type="Proteomes" id="UP000238479">
    <property type="component" value="Chromosome 4"/>
</dbReference>
<evidence type="ECO:0000313" key="1">
    <source>
        <dbReference type="EMBL" id="PRQ39122.1"/>
    </source>
</evidence>
<protein>
    <submittedName>
        <fullName evidence="1">Uncharacterized protein</fullName>
    </submittedName>
</protein>
<dbReference type="AlphaFoldDB" id="A0A2P6QY47"/>
<gene>
    <name evidence="1" type="ORF">RchiOBHm_Chr4g0421581</name>
</gene>
<comment type="caution">
    <text evidence="1">The sequence shown here is derived from an EMBL/GenBank/DDBJ whole genome shotgun (WGS) entry which is preliminary data.</text>
</comment>
<dbReference type="Gramene" id="PRQ39122">
    <property type="protein sequence ID" value="PRQ39122"/>
    <property type="gene ID" value="RchiOBHm_Chr4g0421581"/>
</dbReference>
<evidence type="ECO:0000313" key="2">
    <source>
        <dbReference type="Proteomes" id="UP000238479"/>
    </source>
</evidence>